<accession>A0AAW1WWA8</accession>
<reference evidence="1 2" key="1">
    <citation type="journal article" date="2023" name="G3 (Bethesda)">
        <title>A chromosome-length genome assembly and annotation of blackberry (Rubus argutus, cv. 'Hillquist').</title>
        <authorList>
            <person name="Bruna T."/>
            <person name="Aryal R."/>
            <person name="Dudchenko O."/>
            <person name="Sargent D.J."/>
            <person name="Mead D."/>
            <person name="Buti M."/>
            <person name="Cavallini A."/>
            <person name="Hytonen T."/>
            <person name="Andres J."/>
            <person name="Pham M."/>
            <person name="Weisz D."/>
            <person name="Mascagni F."/>
            <person name="Usai G."/>
            <person name="Natali L."/>
            <person name="Bassil N."/>
            <person name="Fernandez G.E."/>
            <person name="Lomsadze A."/>
            <person name="Armour M."/>
            <person name="Olukolu B."/>
            <person name="Poorten T."/>
            <person name="Britton C."/>
            <person name="Davik J."/>
            <person name="Ashrafi H."/>
            <person name="Aiden E.L."/>
            <person name="Borodovsky M."/>
            <person name="Worthington M."/>
        </authorList>
    </citation>
    <scope>NUCLEOTIDE SEQUENCE [LARGE SCALE GENOMIC DNA]</scope>
    <source>
        <strain evidence="1">PI 553951</strain>
    </source>
</reference>
<keyword evidence="2" id="KW-1185">Reference proteome</keyword>
<dbReference type="EMBL" id="JBEDUW010000005">
    <property type="protein sequence ID" value="KAK9928034.1"/>
    <property type="molecule type" value="Genomic_DNA"/>
</dbReference>
<proteinExistence type="predicted"/>
<organism evidence="1 2">
    <name type="scientific">Rubus argutus</name>
    <name type="common">Southern blackberry</name>
    <dbReference type="NCBI Taxonomy" id="59490"/>
    <lineage>
        <taxon>Eukaryota</taxon>
        <taxon>Viridiplantae</taxon>
        <taxon>Streptophyta</taxon>
        <taxon>Embryophyta</taxon>
        <taxon>Tracheophyta</taxon>
        <taxon>Spermatophyta</taxon>
        <taxon>Magnoliopsida</taxon>
        <taxon>eudicotyledons</taxon>
        <taxon>Gunneridae</taxon>
        <taxon>Pentapetalae</taxon>
        <taxon>rosids</taxon>
        <taxon>fabids</taxon>
        <taxon>Rosales</taxon>
        <taxon>Rosaceae</taxon>
        <taxon>Rosoideae</taxon>
        <taxon>Rosoideae incertae sedis</taxon>
        <taxon>Rubus</taxon>
    </lineage>
</organism>
<comment type="caution">
    <text evidence="1">The sequence shown here is derived from an EMBL/GenBank/DDBJ whole genome shotgun (WGS) entry which is preliminary data.</text>
</comment>
<protein>
    <submittedName>
        <fullName evidence="1">Uncharacterized protein</fullName>
    </submittedName>
</protein>
<sequence length="86" mass="9494">MEDGRITGSVLVGDGREEGMVVKHGLGREIDGENDKGMSCHGDAQEPVAVGCETEEDGMIDIRRRMEFESPCKMENNVGKILNLKW</sequence>
<dbReference type="Proteomes" id="UP001457282">
    <property type="component" value="Unassembled WGS sequence"/>
</dbReference>
<evidence type="ECO:0000313" key="2">
    <source>
        <dbReference type="Proteomes" id="UP001457282"/>
    </source>
</evidence>
<name>A0AAW1WWA8_RUBAR</name>
<gene>
    <name evidence="1" type="ORF">M0R45_025191</name>
</gene>
<dbReference type="AlphaFoldDB" id="A0AAW1WWA8"/>
<evidence type="ECO:0000313" key="1">
    <source>
        <dbReference type="EMBL" id="KAK9928034.1"/>
    </source>
</evidence>